<evidence type="ECO:0000256" key="4">
    <source>
        <dbReference type="SAM" id="MobiDB-lite"/>
    </source>
</evidence>
<dbReference type="Pfam" id="PF07729">
    <property type="entry name" value="FCD"/>
    <property type="match status" value="1"/>
</dbReference>
<feature type="compositionally biased region" description="Gly residues" evidence="4">
    <location>
        <begin position="13"/>
        <end position="34"/>
    </location>
</feature>
<dbReference type="SMART" id="SM00345">
    <property type="entry name" value="HTH_GNTR"/>
    <property type="match status" value="1"/>
</dbReference>
<name>A0ABM7ZS43_STRNI</name>
<dbReference type="PANTHER" id="PTHR43537:SF5">
    <property type="entry name" value="UXU OPERON TRANSCRIPTIONAL REGULATOR"/>
    <property type="match status" value="1"/>
</dbReference>
<evidence type="ECO:0000313" key="7">
    <source>
        <dbReference type="Proteomes" id="UP001059597"/>
    </source>
</evidence>
<dbReference type="InterPro" id="IPR000524">
    <property type="entry name" value="Tscrpt_reg_HTH_GntR"/>
</dbReference>
<dbReference type="SUPFAM" id="SSF48008">
    <property type="entry name" value="GntR ligand-binding domain-like"/>
    <property type="match status" value="1"/>
</dbReference>
<sequence length="276" mass="29661">MTPNLSDSQTASGPGGSPGGVPGDMPSGGPGGVPGDMPRRVSAMEAVLHHLRGAIERGEYAVGDKLPSEAELCRRLEVSRPVLREALRALQTMGLTVSRTGKGTFVVSDGAVADPTFGDYAASDLLEVRRHVEIPVAGYAAQRRTPEDLDHLTHLLDRMERETDTTAWVAMDTLFHLAVAQAARNPVFRRVIEEIRDALARQSAFLNELGGRREQSNREHRAIVEALIDNSAPDAEQAMAHHLTRVETTLTQIVTATPGPSPTPDAAPTPKPEPQP</sequence>
<dbReference type="Gene3D" id="1.10.10.10">
    <property type="entry name" value="Winged helix-like DNA-binding domain superfamily/Winged helix DNA-binding domain"/>
    <property type="match status" value="1"/>
</dbReference>
<keyword evidence="3" id="KW-0804">Transcription</keyword>
<proteinExistence type="predicted"/>
<dbReference type="CDD" id="cd07377">
    <property type="entry name" value="WHTH_GntR"/>
    <property type="match status" value="1"/>
</dbReference>
<keyword evidence="2" id="KW-0238">DNA-binding</keyword>
<dbReference type="PANTHER" id="PTHR43537">
    <property type="entry name" value="TRANSCRIPTIONAL REGULATOR, GNTR FAMILY"/>
    <property type="match status" value="1"/>
</dbReference>
<dbReference type="InterPro" id="IPR008920">
    <property type="entry name" value="TF_FadR/GntR_C"/>
</dbReference>
<dbReference type="InterPro" id="IPR011711">
    <property type="entry name" value="GntR_C"/>
</dbReference>
<feature type="compositionally biased region" description="Polar residues" evidence="4">
    <location>
        <begin position="1"/>
        <end position="12"/>
    </location>
</feature>
<dbReference type="Gene3D" id="1.20.120.530">
    <property type="entry name" value="GntR ligand-binding domain-like"/>
    <property type="match status" value="1"/>
</dbReference>
<feature type="domain" description="HTH gntR-type" evidence="5">
    <location>
        <begin position="41"/>
        <end position="109"/>
    </location>
</feature>
<evidence type="ECO:0000256" key="3">
    <source>
        <dbReference type="ARBA" id="ARBA00023163"/>
    </source>
</evidence>
<dbReference type="InterPro" id="IPR036390">
    <property type="entry name" value="WH_DNA-bd_sf"/>
</dbReference>
<evidence type="ECO:0000259" key="5">
    <source>
        <dbReference type="PROSITE" id="PS50949"/>
    </source>
</evidence>
<feature type="region of interest" description="Disordered" evidence="4">
    <location>
        <begin position="253"/>
        <end position="276"/>
    </location>
</feature>
<dbReference type="SUPFAM" id="SSF46785">
    <property type="entry name" value="Winged helix' DNA-binding domain"/>
    <property type="match status" value="1"/>
</dbReference>
<keyword evidence="1" id="KW-0805">Transcription regulation</keyword>
<organism evidence="6 7">
    <name type="scientific">Streptomyces nigrescens</name>
    <dbReference type="NCBI Taxonomy" id="1920"/>
    <lineage>
        <taxon>Bacteria</taxon>
        <taxon>Bacillati</taxon>
        <taxon>Actinomycetota</taxon>
        <taxon>Actinomycetes</taxon>
        <taxon>Kitasatosporales</taxon>
        <taxon>Streptomycetaceae</taxon>
        <taxon>Streptomyces</taxon>
    </lineage>
</organism>
<dbReference type="EMBL" id="AP026073">
    <property type="protein sequence ID" value="BDM69071.1"/>
    <property type="molecule type" value="Genomic_DNA"/>
</dbReference>
<evidence type="ECO:0000256" key="2">
    <source>
        <dbReference type="ARBA" id="ARBA00023125"/>
    </source>
</evidence>
<dbReference type="Pfam" id="PF00392">
    <property type="entry name" value="GntR"/>
    <property type="match status" value="1"/>
</dbReference>
<dbReference type="SMART" id="SM00895">
    <property type="entry name" value="FCD"/>
    <property type="match status" value="1"/>
</dbReference>
<evidence type="ECO:0000313" key="6">
    <source>
        <dbReference type="EMBL" id="BDM69071.1"/>
    </source>
</evidence>
<feature type="compositionally biased region" description="Pro residues" evidence="4">
    <location>
        <begin position="259"/>
        <end position="276"/>
    </location>
</feature>
<reference evidence="6" key="1">
    <citation type="submission" date="2022-06" db="EMBL/GenBank/DDBJ databases">
        <title>Complete genome sequence of Streptomyces nigrescens HEK616.</title>
        <authorList>
            <person name="Asamizu S."/>
            <person name="Onaka H."/>
        </authorList>
    </citation>
    <scope>NUCLEOTIDE SEQUENCE</scope>
    <source>
        <strain evidence="6">HEK616</strain>
    </source>
</reference>
<dbReference type="InterPro" id="IPR036388">
    <property type="entry name" value="WH-like_DNA-bd_sf"/>
</dbReference>
<dbReference type="Proteomes" id="UP001059597">
    <property type="component" value="Chromosome"/>
</dbReference>
<protein>
    <submittedName>
        <fullName evidence="6">GntR family transcriptional regulator</fullName>
    </submittedName>
</protein>
<gene>
    <name evidence="6" type="ORF">HEK616_25580</name>
</gene>
<keyword evidence="7" id="KW-1185">Reference proteome</keyword>
<evidence type="ECO:0000256" key="1">
    <source>
        <dbReference type="ARBA" id="ARBA00023015"/>
    </source>
</evidence>
<accession>A0ABM7ZS43</accession>
<dbReference type="PROSITE" id="PS50949">
    <property type="entry name" value="HTH_GNTR"/>
    <property type="match status" value="1"/>
</dbReference>
<dbReference type="PRINTS" id="PR00035">
    <property type="entry name" value="HTHGNTR"/>
</dbReference>
<feature type="region of interest" description="Disordered" evidence="4">
    <location>
        <begin position="1"/>
        <end position="38"/>
    </location>
</feature>